<evidence type="ECO:0000313" key="3">
    <source>
        <dbReference type="Proteomes" id="UP001307849"/>
    </source>
</evidence>
<evidence type="ECO:0000256" key="1">
    <source>
        <dbReference type="SAM" id="SignalP"/>
    </source>
</evidence>
<evidence type="ECO:0000313" key="2">
    <source>
        <dbReference type="EMBL" id="KAK6519712.1"/>
    </source>
</evidence>
<keyword evidence="3" id="KW-1185">Reference proteome</keyword>
<proteinExistence type="predicted"/>
<dbReference type="EMBL" id="JAVHJM010000001">
    <property type="protein sequence ID" value="KAK6519712.1"/>
    <property type="molecule type" value="Genomic_DNA"/>
</dbReference>
<dbReference type="Proteomes" id="UP001307849">
    <property type="component" value="Unassembled WGS sequence"/>
</dbReference>
<comment type="caution">
    <text evidence="2">The sequence shown here is derived from an EMBL/GenBank/DDBJ whole genome shotgun (WGS) entry which is preliminary data.</text>
</comment>
<feature type="signal peptide" evidence="1">
    <location>
        <begin position="1"/>
        <end position="22"/>
    </location>
</feature>
<gene>
    <name evidence="2" type="ORF">TWF506_000012</name>
</gene>
<sequence length="133" mass="13942">MMLASARHVIVIFFLLFTQASALFIPGLLKSLFAAQAPDLIKTSDRSPQCLAINQGKLLCCTAALSGGFPLVQEVSGAAGYTLPSDTLNGFLCTPSTTTTCPGTQLPLCCQVPQVSVTWGLWCQSALSSCSNP</sequence>
<name>A0AAN8NUM3_9PEZI</name>
<evidence type="ECO:0008006" key="4">
    <source>
        <dbReference type="Google" id="ProtNLM"/>
    </source>
</evidence>
<keyword evidence="1" id="KW-0732">Signal</keyword>
<reference evidence="2 3" key="1">
    <citation type="submission" date="2019-10" db="EMBL/GenBank/DDBJ databases">
        <authorList>
            <person name="Palmer J.M."/>
        </authorList>
    </citation>
    <scope>NUCLEOTIDE SEQUENCE [LARGE SCALE GENOMIC DNA]</scope>
    <source>
        <strain evidence="2 3">TWF506</strain>
    </source>
</reference>
<dbReference type="AlphaFoldDB" id="A0AAN8NUM3"/>
<organism evidence="2 3">
    <name type="scientific">Arthrobotrys conoides</name>
    <dbReference type="NCBI Taxonomy" id="74498"/>
    <lineage>
        <taxon>Eukaryota</taxon>
        <taxon>Fungi</taxon>
        <taxon>Dikarya</taxon>
        <taxon>Ascomycota</taxon>
        <taxon>Pezizomycotina</taxon>
        <taxon>Orbiliomycetes</taxon>
        <taxon>Orbiliales</taxon>
        <taxon>Orbiliaceae</taxon>
        <taxon>Arthrobotrys</taxon>
    </lineage>
</organism>
<accession>A0AAN8NUM3</accession>
<feature type="chain" id="PRO_5042920023" description="Hydrophobin" evidence="1">
    <location>
        <begin position="23"/>
        <end position="133"/>
    </location>
</feature>
<protein>
    <recommendedName>
        <fullName evidence="4">Hydrophobin</fullName>
    </recommendedName>
</protein>